<name>T0GDE5_9SPHN</name>
<evidence type="ECO:0000313" key="2">
    <source>
        <dbReference type="Proteomes" id="UP000015525"/>
    </source>
</evidence>
<dbReference type="PATRIC" id="fig|1329909.3.peg.3914"/>
<accession>T0GDE5</accession>
<keyword evidence="2" id="KW-1185">Reference proteome</keyword>
<comment type="caution">
    <text evidence="1">The sequence shown here is derived from an EMBL/GenBank/DDBJ whole genome shotgun (WGS) entry which is preliminary data.</text>
</comment>
<gene>
    <name evidence="1" type="ORF">L288_20325</name>
</gene>
<sequence>MIYRPIPFPCRNDSLLRQGVGLGGSVERPPACHLPYATTRRNGLYPGFSLSQLGGQ</sequence>
<dbReference type="AlphaFoldDB" id="T0GDE5"/>
<reference evidence="1 2" key="1">
    <citation type="journal article" date="2013" name="Genome Announc.">
        <title>Draft Genome Sequence of Sphingobium quisquiliarum Strain P25T, a Novel Hexachlorocyclohexane (HCH)-Degrading Bacterium Isolated from an HCH Dumpsite.</title>
        <authorList>
            <person name="Kumar Singh A."/>
            <person name="Sangwan N."/>
            <person name="Sharma A."/>
            <person name="Gupta V."/>
            <person name="Khurana J.P."/>
            <person name="Lal R."/>
        </authorList>
    </citation>
    <scope>NUCLEOTIDE SEQUENCE [LARGE SCALE GENOMIC DNA]</scope>
    <source>
        <strain evidence="1 2">P25</strain>
    </source>
</reference>
<organism evidence="1 2">
    <name type="scientific">Sphingobium quisquiliarum P25</name>
    <dbReference type="NCBI Taxonomy" id="1329909"/>
    <lineage>
        <taxon>Bacteria</taxon>
        <taxon>Pseudomonadati</taxon>
        <taxon>Pseudomonadota</taxon>
        <taxon>Alphaproteobacteria</taxon>
        <taxon>Sphingomonadales</taxon>
        <taxon>Sphingomonadaceae</taxon>
        <taxon>Sphingobium</taxon>
    </lineage>
</organism>
<dbReference type="Proteomes" id="UP000015525">
    <property type="component" value="Unassembled WGS sequence"/>
</dbReference>
<dbReference type="EMBL" id="ATHO01000170">
    <property type="protein sequence ID" value="EQA98696.1"/>
    <property type="molecule type" value="Genomic_DNA"/>
</dbReference>
<proteinExistence type="predicted"/>
<protein>
    <submittedName>
        <fullName evidence="1">Uncharacterized protein</fullName>
    </submittedName>
</protein>
<evidence type="ECO:0000313" key="1">
    <source>
        <dbReference type="EMBL" id="EQA98696.1"/>
    </source>
</evidence>